<dbReference type="OrthoDB" id="3176960at2"/>
<dbReference type="CDD" id="cd16913">
    <property type="entry name" value="YkuD_like"/>
    <property type="match status" value="1"/>
</dbReference>
<dbReference type="InterPro" id="IPR005490">
    <property type="entry name" value="LD_TPept_cat_dom"/>
</dbReference>
<dbReference type="GO" id="GO:0071972">
    <property type="term" value="F:peptidoglycan L,D-transpeptidase activity"/>
    <property type="evidence" value="ECO:0007669"/>
    <property type="project" value="TreeGrafter"/>
</dbReference>
<dbReference type="InterPro" id="IPR050979">
    <property type="entry name" value="LD-transpeptidase"/>
</dbReference>
<dbReference type="STRING" id="1291734.FD02_GL000765"/>
<proteinExistence type="predicted"/>
<protein>
    <submittedName>
        <fullName evidence="8">Erfk ybis ycfs ynhg family protein</fullName>
    </submittedName>
</protein>
<evidence type="ECO:0000256" key="5">
    <source>
        <dbReference type="ARBA" id="ARBA00023316"/>
    </source>
</evidence>
<dbReference type="RefSeq" id="WP_056949809.1">
    <property type="nucleotide sequence ID" value="NZ_AZDJ01000001.1"/>
</dbReference>
<evidence type="ECO:0000256" key="3">
    <source>
        <dbReference type="ARBA" id="ARBA00022960"/>
    </source>
</evidence>
<dbReference type="PATRIC" id="fig|1291734.4.peg.792"/>
<name>A0A0R1K205_9LACO</name>
<keyword evidence="3 6" id="KW-0133">Cell shape</keyword>
<dbReference type="GO" id="GO:0008360">
    <property type="term" value="P:regulation of cell shape"/>
    <property type="evidence" value="ECO:0007669"/>
    <property type="project" value="UniProtKB-UniRule"/>
</dbReference>
<comment type="caution">
    <text evidence="8">The sequence shown here is derived from an EMBL/GenBank/DDBJ whole genome shotgun (WGS) entry which is preliminary data.</text>
</comment>
<dbReference type="Gene3D" id="2.40.440.10">
    <property type="entry name" value="L,D-transpeptidase catalytic domain-like"/>
    <property type="match status" value="1"/>
</dbReference>
<evidence type="ECO:0000313" key="8">
    <source>
        <dbReference type="EMBL" id="KRK74170.1"/>
    </source>
</evidence>
<dbReference type="GO" id="GO:0018104">
    <property type="term" value="P:peptidoglycan-protein cross-linking"/>
    <property type="evidence" value="ECO:0007669"/>
    <property type="project" value="TreeGrafter"/>
</dbReference>
<comment type="pathway">
    <text evidence="1 6">Cell wall biogenesis; peptidoglycan biosynthesis.</text>
</comment>
<dbReference type="Pfam" id="PF12229">
    <property type="entry name" value="PG_binding_4"/>
    <property type="match status" value="1"/>
</dbReference>
<dbReference type="GO" id="GO:0016740">
    <property type="term" value="F:transferase activity"/>
    <property type="evidence" value="ECO:0007669"/>
    <property type="project" value="UniProtKB-KW"/>
</dbReference>
<evidence type="ECO:0000259" key="7">
    <source>
        <dbReference type="PROSITE" id="PS52029"/>
    </source>
</evidence>
<evidence type="ECO:0000256" key="4">
    <source>
        <dbReference type="ARBA" id="ARBA00022984"/>
    </source>
</evidence>
<dbReference type="PANTHER" id="PTHR30582:SF33">
    <property type="entry name" value="EXPORTED PROTEIN"/>
    <property type="match status" value="1"/>
</dbReference>
<dbReference type="InterPro" id="IPR022029">
    <property type="entry name" value="YoaR-like_PG-bd"/>
</dbReference>
<organism evidence="8 9">
    <name type="scientific">Lacticaseibacillus nasuensis JCM 17158</name>
    <dbReference type="NCBI Taxonomy" id="1291734"/>
    <lineage>
        <taxon>Bacteria</taxon>
        <taxon>Bacillati</taxon>
        <taxon>Bacillota</taxon>
        <taxon>Bacilli</taxon>
        <taxon>Lactobacillales</taxon>
        <taxon>Lactobacillaceae</taxon>
        <taxon>Lacticaseibacillus</taxon>
    </lineage>
</organism>
<dbReference type="GO" id="GO:0005576">
    <property type="term" value="C:extracellular region"/>
    <property type="evidence" value="ECO:0007669"/>
    <property type="project" value="TreeGrafter"/>
</dbReference>
<keyword evidence="2" id="KW-0808">Transferase</keyword>
<evidence type="ECO:0000256" key="1">
    <source>
        <dbReference type="ARBA" id="ARBA00004752"/>
    </source>
</evidence>
<keyword evidence="4 6" id="KW-0573">Peptidoglycan synthesis</keyword>
<feature type="active site" description="Nucleophile" evidence="6">
    <location>
        <position position="436"/>
    </location>
</feature>
<dbReference type="Pfam" id="PF03734">
    <property type="entry name" value="YkuD"/>
    <property type="match status" value="1"/>
</dbReference>
<evidence type="ECO:0000256" key="6">
    <source>
        <dbReference type="PROSITE-ProRule" id="PRU01373"/>
    </source>
</evidence>
<dbReference type="SUPFAM" id="SSF141523">
    <property type="entry name" value="L,D-transpeptidase catalytic domain-like"/>
    <property type="match status" value="1"/>
</dbReference>
<dbReference type="UniPathway" id="UPA00219"/>
<dbReference type="Proteomes" id="UP000051804">
    <property type="component" value="Unassembled WGS sequence"/>
</dbReference>
<feature type="domain" description="L,D-TPase catalytic" evidence="7">
    <location>
        <begin position="337"/>
        <end position="460"/>
    </location>
</feature>
<dbReference type="PANTHER" id="PTHR30582">
    <property type="entry name" value="L,D-TRANSPEPTIDASE"/>
    <property type="match status" value="1"/>
</dbReference>
<dbReference type="InterPro" id="IPR038063">
    <property type="entry name" value="Transpep_catalytic_dom"/>
</dbReference>
<reference evidence="8 9" key="1">
    <citation type="journal article" date="2015" name="Genome Announc.">
        <title>Expanding the biotechnology potential of lactobacilli through comparative genomics of 213 strains and associated genera.</title>
        <authorList>
            <person name="Sun Z."/>
            <person name="Harris H.M."/>
            <person name="McCann A."/>
            <person name="Guo C."/>
            <person name="Argimon S."/>
            <person name="Zhang W."/>
            <person name="Yang X."/>
            <person name="Jeffery I.B."/>
            <person name="Cooney J.C."/>
            <person name="Kagawa T.F."/>
            <person name="Liu W."/>
            <person name="Song Y."/>
            <person name="Salvetti E."/>
            <person name="Wrobel A."/>
            <person name="Rasinkangas P."/>
            <person name="Parkhill J."/>
            <person name="Rea M.C."/>
            <person name="O'Sullivan O."/>
            <person name="Ritari J."/>
            <person name="Douillard F.P."/>
            <person name="Paul Ross R."/>
            <person name="Yang R."/>
            <person name="Briner A.E."/>
            <person name="Felis G.E."/>
            <person name="de Vos W.M."/>
            <person name="Barrangou R."/>
            <person name="Klaenhammer T.R."/>
            <person name="Caufield P.W."/>
            <person name="Cui Y."/>
            <person name="Zhang H."/>
            <person name="O'Toole P.W."/>
        </authorList>
    </citation>
    <scope>NUCLEOTIDE SEQUENCE [LARGE SCALE GENOMIC DNA]</scope>
    <source>
        <strain evidence="8 9">JCM 17158</strain>
    </source>
</reference>
<gene>
    <name evidence="8" type="ORF">FD02_GL000765</name>
</gene>
<accession>A0A0R1K205</accession>
<dbReference type="GO" id="GO:0071555">
    <property type="term" value="P:cell wall organization"/>
    <property type="evidence" value="ECO:0007669"/>
    <property type="project" value="UniProtKB-UniRule"/>
</dbReference>
<dbReference type="PROSITE" id="PS52029">
    <property type="entry name" value="LD_TPASE"/>
    <property type="match status" value="1"/>
</dbReference>
<feature type="active site" description="Proton donor/acceptor" evidence="6">
    <location>
        <position position="415"/>
    </location>
</feature>
<dbReference type="EMBL" id="AZDJ01000001">
    <property type="protein sequence ID" value="KRK74170.1"/>
    <property type="molecule type" value="Genomic_DNA"/>
</dbReference>
<evidence type="ECO:0000256" key="2">
    <source>
        <dbReference type="ARBA" id="ARBA00022679"/>
    </source>
</evidence>
<keyword evidence="5 6" id="KW-0961">Cell wall biogenesis/degradation</keyword>
<dbReference type="SUPFAM" id="SSF143985">
    <property type="entry name" value="L,D-transpeptidase pre-catalytic domain-like"/>
    <property type="match status" value="1"/>
</dbReference>
<sequence length="460" mass="49416">MTKKRAWIIEVVAAVAVVIGGSYTARGLHYQHRFLPHTQLLGVNIGGKTVAAAEQAVTRGVQQERFAFKENGATKLTATGAKLGLTVKYTAQLQKLMKAQNPWGFSAATVVAGTKDTDIKALTTGATFTAFMQETAKQLNTNRRAPQNAKVVASGDKFVVQKEKAGNTIDPQLLGAAVAKSVLAGKHTVALASAYAEPQVRSTSKKLIAEAKTLTKTQNFTGTLTIEKQQVTLSAKEIHSWISATNGKITVDQTKAAAYVAKLAKQYNTYGKSQTFKSTKRGTVTVPAGTYGWSIDQATTTAKLVANIQAGKPFTQAVATQGAGYNKDGDGSLIGKTYVEVDKVNQHEWYYQDGKLVLDSPIVTGKPNQATPSGVFFVWAKKRNATLRGKNDDGSKYASPVSYWMPIDYTGVGLHDSPWQPTYGGDWYKLHGSHGCVNNPPTFMAKLYAAVALGTPVVVY</sequence>
<dbReference type="InterPro" id="IPR038054">
    <property type="entry name" value="LD_TPept-like_central_sf"/>
</dbReference>
<keyword evidence="9" id="KW-1185">Reference proteome</keyword>
<dbReference type="AlphaFoldDB" id="A0A0R1K205"/>
<dbReference type="Gene3D" id="3.10.20.800">
    <property type="match status" value="1"/>
</dbReference>
<evidence type="ECO:0000313" key="9">
    <source>
        <dbReference type="Proteomes" id="UP000051804"/>
    </source>
</evidence>